<dbReference type="AlphaFoldDB" id="A0A495VWB5"/>
<gene>
    <name evidence="1" type="ORF">C8E97_1561</name>
</gene>
<dbReference type="Proteomes" id="UP000282084">
    <property type="component" value="Unassembled WGS sequence"/>
</dbReference>
<keyword evidence="2" id="KW-1185">Reference proteome</keyword>
<dbReference type="EMBL" id="RBXO01000001">
    <property type="protein sequence ID" value="RKT53017.1"/>
    <property type="molecule type" value="Genomic_DNA"/>
</dbReference>
<organism evidence="1 2">
    <name type="scientific">Saccharothrix australiensis</name>
    <dbReference type="NCBI Taxonomy" id="2072"/>
    <lineage>
        <taxon>Bacteria</taxon>
        <taxon>Bacillati</taxon>
        <taxon>Actinomycetota</taxon>
        <taxon>Actinomycetes</taxon>
        <taxon>Pseudonocardiales</taxon>
        <taxon>Pseudonocardiaceae</taxon>
        <taxon>Saccharothrix</taxon>
    </lineage>
</organism>
<name>A0A495VWB5_9PSEU</name>
<comment type="caution">
    <text evidence="1">The sequence shown here is derived from an EMBL/GenBank/DDBJ whole genome shotgun (WGS) entry which is preliminary data.</text>
</comment>
<sequence length="37" mass="4079">MVKPKEYYEAIAADLDQLAAVPDEVLSDIVARDGRCL</sequence>
<protein>
    <submittedName>
        <fullName evidence="1">Uncharacterized protein</fullName>
    </submittedName>
</protein>
<proteinExistence type="predicted"/>
<evidence type="ECO:0000313" key="2">
    <source>
        <dbReference type="Proteomes" id="UP000282084"/>
    </source>
</evidence>
<evidence type="ECO:0000313" key="1">
    <source>
        <dbReference type="EMBL" id="RKT53017.1"/>
    </source>
</evidence>
<accession>A0A495VWB5</accession>
<reference evidence="1 2" key="1">
    <citation type="submission" date="2018-10" db="EMBL/GenBank/DDBJ databases">
        <title>Sequencing the genomes of 1000 actinobacteria strains.</title>
        <authorList>
            <person name="Klenk H.-P."/>
        </authorList>
    </citation>
    <scope>NUCLEOTIDE SEQUENCE [LARGE SCALE GENOMIC DNA]</scope>
    <source>
        <strain evidence="1 2">DSM 43800</strain>
    </source>
</reference>